<evidence type="ECO:0000313" key="5">
    <source>
        <dbReference type="Proteomes" id="UP000319257"/>
    </source>
</evidence>
<dbReference type="InterPro" id="IPR023780">
    <property type="entry name" value="Chromo_domain"/>
</dbReference>
<dbReference type="CDD" id="cd00024">
    <property type="entry name" value="CD_CSD"/>
    <property type="match status" value="1"/>
</dbReference>
<accession>A0A507BGQ3</accession>
<feature type="region of interest" description="Disordered" evidence="2">
    <location>
        <begin position="127"/>
        <end position="177"/>
    </location>
</feature>
<feature type="region of interest" description="Disordered" evidence="2">
    <location>
        <begin position="463"/>
        <end position="571"/>
    </location>
</feature>
<protein>
    <recommendedName>
        <fullName evidence="3">Chromo domain-containing protein</fullName>
    </recommendedName>
</protein>
<feature type="compositionally biased region" description="Basic residues" evidence="2">
    <location>
        <begin position="332"/>
        <end position="341"/>
    </location>
</feature>
<dbReference type="InterPro" id="IPR000953">
    <property type="entry name" value="Chromo/chromo_shadow_dom"/>
</dbReference>
<dbReference type="Proteomes" id="UP000319257">
    <property type="component" value="Unassembled WGS sequence"/>
</dbReference>
<evidence type="ECO:0000259" key="3">
    <source>
        <dbReference type="PROSITE" id="PS50013"/>
    </source>
</evidence>
<feature type="region of interest" description="Disordered" evidence="2">
    <location>
        <begin position="216"/>
        <end position="239"/>
    </location>
</feature>
<dbReference type="Gene3D" id="2.40.50.40">
    <property type="match status" value="1"/>
</dbReference>
<dbReference type="GeneID" id="41971250"/>
<feature type="compositionally biased region" description="Basic and acidic residues" evidence="2">
    <location>
        <begin position="522"/>
        <end position="542"/>
    </location>
</feature>
<name>A0A507BGQ3_9PEZI</name>
<sequence>MAVPAAVAPRRRERIEINIPLRRRYVRGSGPKSQPISLLPPRDSDAFIVDKVIDPATSLPGKLGQKKICYIIGWPDLPAARVLIPCCRALEYVSPGVMEDWEYRESLRREEEEWQSAVDEAKAASLREVARKPRGRPPRGSYVERPISPPPMPGRKTEEEQGVVRKKVSGPSLSTPSKRRLADFLEAGDVLAGGGGVEDVTDEDEQAILQQLQGELSDGATDAMSGFGLSRSEHSEEDMDVDLVPTPLTQETQVPLPSYVGSFTPIQQITLSPVKTATSAPPEPAVIRKETRISPPLLGMKPKNQSTKPGPAVNGHAPCPSAAKTQEAKAMLQKKKPGPKPRGKDTVQANGTTGLLPEHRKDQARPPTQKKPKTSPAPPASSKPDLGALGKLQDQSAAAAETTAQAEQAYEVKRLEGDQWFELEDGRMVRYYKVRWVGDWPPDQNPTWEPEENISRSLVRKYLKRKEKKEAGGSSLPSTPQKKQQQQPSGKKKGPSAQRTLSPWMGSRKFSSVQEAFEGEDEGRADSEGRVHDANDALHGTEEPQDDDEFKVTEDKTSLSVSSPPPRTSLGVNLARQFSMFGKR</sequence>
<dbReference type="RefSeq" id="XP_030998220.1">
    <property type="nucleotide sequence ID" value="XM_031138144.1"/>
</dbReference>
<proteinExistence type="predicted"/>
<dbReference type="InParanoid" id="A0A507BGQ3"/>
<evidence type="ECO:0000256" key="1">
    <source>
        <dbReference type="ARBA" id="ARBA00011353"/>
    </source>
</evidence>
<dbReference type="OrthoDB" id="3543857at2759"/>
<gene>
    <name evidence="4" type="ORF">E0L32_003803</name>
</gene>
<comment type="caution">
    <text evidence="4">The sequence shown here is derived from an EMBL/GenBank/DDBJ whole genome shotgun (WGS) entry which is preliminary data.</text>
</comment>
<dbReference type="SUPFAM" id="SSF54160">
    <property type="entry name" value="Chromo domain-like"/>
    <property type="match status" value="1"/>
</dbReference>
<dbReference type="InterPro" id="IPR016197">
    <property type="entry name" value="Chromo-like_dom_sf"/>
</dbReference>
<feature type="compositionally biased region" description="Low complexity" evidence="2">
    <location>
        <begin position="397"/>
        <end position="406"/>
    </location>
</feature>
<keyword evidence="5" id="KW-1185">Reference proteome</keyword>
<reference evidence="4 5" key="1">
    <citation type="submission" date="2019-06" db="EMBL/GenBank/DDBJ databases">
        <title>Draft genome sequence of the filamentous fungus Phialemoniopsis curvata isolated from diesel fuel.</title>
        <authorList>
            <person name="Varaljay V.A."/>
            <person name="Lyon W.J."/>
            <person name="Crouch A.L."/>
            <person name="Drake C.E."/>
            <person name="Hollomon J.M."/>
            <person name="Nadeau L.J."/>
            <person name="Nunn H.S."/>
            <person name="Stevenson B.S."/>
            <person name="Bojanowski C.L."/>
            <person name="Crookes-Goodson W.J."/>
        </authorList>
    </citation>
    <scope>NUCLEOTIDE SEQUENCE [LARGE SCALE GENOMIC DNA]</scope>
    <source>
        <strain evidence="4 5">D216</strain>
    </source>
</reference>
<feature type="compositionally biased region" description="Low complexity" evidence="2">
    <location>
        <begin position="474"/>
        <end position="489"/>
    </location>
</feature>
<comment type="subunit">
    <text evidence="1">Component of the NuA4 histone acetyltransferase complex.</text>
</comment>
<feature type="region of interest" description="Disordered" evidence="2">
    <location>
        <begin position="274"/>
        <end position="406"/>
    </location>
</feature>
<dbReference type="Pfam" id="PF00385">
    <property type="entry name" value="Chromo"/>
    <property type="match status" value="1"/>
</dbReference>
<dbReference type="EMBL" id="SKBQ01000017">
    <property type="protein sequence ID" value="TPX16509.1"/>
    <property type="molecule type" value="Genomic_DNA"/>
</dbReference>
<organism evidence="4 5">
    <name type="scientific">Thyridium curvatum</name>
    <dbReference type="NCBI Taxonomy" id="1093900"/>
    <lineage>
        <taxon>Eukaryota</taxon>
        <taxon>Fungi</taxon>
        <taxon>Dikarya</taxon>
        <taxon>Ascomycota</taxon>
        <taxon>Pezizomycotina</taxon>
        <taxon>Sordariomycetes</taxon>
        <taxon>Sordariomycetidae</taxon>
        <taxon>Thyridiales</taxon>
        <taxon>Thyridiaceae</taxon>
        <taxon>Thyridium</taxon>
    </lineage>
</organism>
<evidence type="ECO:0000313" key="4">
    <source>
        <dbReference type="EMBL" id="TPX16509.1"/>
    </source>
</evidence>
<feature type="domain" description="Chromo" evidence="3">
    <location>
        <begin position="410"/>
        <end position="478"/>
    </location>
</feature>
<dbReference type="PROSITE" id="PS50013">
    <property type="entry name" value="CHROMO_2"/>
    <property type="match status" value="1"/>
</dbReference>
<dbReference type="GO" id="GO:0006338">
    <property type="term" value="P:chromatin remodeling"/>
    <property type="evidence" value="ECO:0007669"/>
    <property type="project" value="UniProtKB-ARBA"/>
</dbReference>
<dbReference type="STRING" id="1093900.A0A507BGQ3"/>
<dbReference type="AlphaFoldDB" id="A0A507BGQ3"/>
<evidence type="ECO:0000256" key="2">
    <source>
        <dbReference type="SAM" id="MobiDB-lite"/>
    </source>
</evidence>